<protein>
    <submittedName>
        <fullName evidence="3">DUF4397 domain-containing protein</fullName>
    </submittedName>
</protein>
<feature type="signal peptide" evidence="1">
    <location>
        <begin position="1"/>
        <end position="18"/>
    </location>
</feature>
<keyword evidence="4" id="KW-1185">Reference proteome</keyword>
<feature type="domain" description="DUF4397" evidence="2">
    <location>
        <begin position="30"/>
        <end position="142"/>
    </location>
</feature>
<organism evidence="3 4">
    <name type="scientific">Marinobacter koreensis</name>
    <dbReference type="NCBI Taxonomy" id="335974"/>
    <lineage>
        <taxon>Bacteria</taxon>
        <taxon>Pseudomonadati</taxon>
        <taxon>Pseudomonadota</taxon>
        <taxon>Gammaproteobacteria</taxon>
        <taxon>Pseudomonadales</taxon>
        <taxon>Marinobacteraceae</taxon>
        <taxon>Marinobacter</taxon>
    </lineage>
</organism>
<comment type="caution">
    <text evidence="3">The sequence shown here is derived from an EMBL/GenBank/DDBJ whole genome shotgun (WGS) entry which is preliminary data.</text>
</comment>
<dbReference type="PROSITE" id="PS51257">
    <property type="entry name" value="PROKAR_LIPOPROTEIN"/>
    <property type="match status" value="1"/>
</dbReference>
<feature type="domain" description="DUF4397" evidence="2">
    <location>
        <begin position="248"/>
        <end position="373"/>
    </location>
</feature>
<accession>A0ABW0RQJ9</accession>
<evidence type="ECO:0000259" key="2">
    <source>
        <dbReference type="Pfam" id="PF14344"/>
    </source>
</evidence>
<dbReference type="RefSeq" id="WP_248160235.1">
    <property type="nucleotide sequence ID" value="NZ_JAKZAJ010000005.1"/>
</dbReference>
<evidence type="ECO:0000313" key="4">
    <source>
        <dbReference type="Proteomes" id="UP001596055"/>
    </source>
</evidence>
<sequence length="466" mass="47110">MKTNFILPIVAASSVLLAGCFGGDSSSKTSVRVVHASSDAPAVNVRVDGDTVVSGADYKQAAVLKPDAGTTSIAVDGILPGGATTTVIDTDASLRFDTKYDVIAVGKVGDQTIEPLILTDDGARDSEDSVRLRVAHLSPDAQDTVGGPVEVYLTAAGDPLPAEASFSFSFKESVGPIEVPAGDYQVRVAIPGNPPTVVFDSGTLSLSAGSDLLIGAVDNTVFGSAPISLLVVNGSNTTEVLDVDTNAGVRAVHNSASPTPAVDIYLNEDPDGTPAATNVAFGETVPAAATTGAYVPLTSGDNRIVVTATTVTSSSVIDATLAFANGDIRTVVAAGTLADGIDALVFSDKNRRVATEARLRVIHGAVEAPSVDVFLVPTASGGAGATLIGNSAPVLDNFAYGTDSGYLGVAEGDYVVFITSDDGATELYKSPNLSLDAGGVYTAVARKNDAGGSVATVTLLDDFVAP</sequence>
<feature type="chain" id="PRO_5046321293" evidence="1">
    <location>
        <begin position="19"/>
        <end position="466"/>
    </location>
</feature>
<dbReference type="InterPro" id="IPR025510">
    <property type="entry name" value="DUF4397"/>
</dbReference>
<keyword evidence="1" id="KW-0732">Signal</keyword>
<evidence type="ECO:0000256" key="1">
    <source>
        <dbReference type="SAM" id="SignalP"/>
    </source>
</evidence>
<name>A0ABW0RQJ9_9GAMM</name>
<dbReference type="Pfam" id="PF14344">
    <property type="entry name" value="DUF4397"/>
    <property type="match status" value="2"/>
</dbReference>
<proteinExistence type="predicted"/>
<gene>
    <name evidence="3" type="ORF">ACFPQA_12925</name>
</gene>
<dbReference type="EMBL" id="JBHSNL010000004">
    <property type="protein sequence ID" value="MFC5545963.1"/>
    <property type="molecule type" value="Genomic_DNA"/>
</dbReference>
<dbReference type="Proteomes" id="UP001596055">
    <property type="component" value="Unassembled WGS sequence"/>
</dbReference>
<reference evidence="4" key="1">
    <citation type="journal article" date="2019" name="Int. J. Syst. Evol. Microbiol.">
        <title>The Global Catalogue of Microorganisms (GCM) 10K type strain sequencing project: providing services to taxonomists for standard genome sequencing and annotation.</title>
        <authorList>
            <consortium name="The Broad Institute Genomics Platform"/>
            <consortium name="The Broad Institute Genome Sequencing Center for Infectious Disease"/>
            <person name="Wu L."/>
            <person name="Ma J."/>
        </authorList>
    </citation>
    <scope>NUCLEOTIDE SEQUENCE [LARGE SCALE GENOMIC DNA]</scope>
    <source>
        <strain evidence="4">CGMCC 4.1799</strain>
    </source>
</reference>
<evidence type="ECO:0000313" key="3">
    <source>
        <dbReference type="EMBL" id="MFC5545963.1"/>
    </source>
</evidence>